<feature type="compositionally biased region" description="Basic and acidic residues" evidence="1">
    <location>
        <begin position="7"/>
        <end position="18"/>
    </location>
</feature>
<feature type="compositionally biased region" description="Polar residues" evidence="1">
    <location>
        <begin position="1148"/>
        <end position="1171"/>
    </location>
</feature>
<organism evidence="3 4">
    <name type="scientific">Halocatena marina</name>
    <dbReference type="NCBI Taxonomy" id="2934937"/>
    <lineage>
        <taxon>Archaea</taxon>
        <taxon>Methanobacteriati</taxon>
        <taxon>Methanobacteriota</taxon>
        <taxon>Stenosarchaea group</taxon>
        <taxon>Halobacteria</taxon>
        <taxon>Halobacteriales</taxon>
        <taxon>Natronomonadaceae</taxon>
        <taxon>Halocatena</taxon>
    </lineage>
</organism>
<dbReference type="Gene3D" id="3.40.50.300">
    <property type="entry name" value="P-loop containing nucleotide triphosphate hydrolases"/>
    <property type="match status" value="2"/>
</dbReference>
<dbReference type="Pfam" id="PF12696">
    <property type="entry name" value="TraG-D_C"/>
    <property type="match status" value="1"/>
</dbReference>
<gene>
    <name evidence="3" type="ORF">ACFQL7_27700</name>
</gene>
<evidence type="ECO:0000259" key="2">
    <source>
        <dbReference type="Pfam" id="PF12696"/>
    </source>
</evidence>
<feature type="compositionally biased region" description="Acidic residues" evidence="1">
    <location>
        <begin position="1079"/>
        <end position="1100"/>
    </location>
</feature>
<dbReference type="RefSeq" id="WP_390207032.1">
    <property type="nucleotide sequence ID" value="NZ_JBHSZC010000006.1"/>
</dbReference>
<feature type="region of interest" description="Disordered" evidence="1">
    <location>
        <begin position="1277"/>
        <end position="1310"/>
    </location>
</feature>
<feature type="compositionally biased region" description="Acidic residues" evidence="1">
    <location>
        <begin position="990"/>
        <end position="1001"/>
    </location>
</feature>
<feature type="compositionally biased region" description="Basic and acidic residues" evidence="1">
    <location>
        <begin position="1127"/>
        <end position="1142"/>
    </location>
</feature>
<dbReference type="InterPro" id="IPR027417">
    <property type="entry name" value="P-loop_NTPase"/>
</dbReference>
<accession>A0ABD5YXZ5</accession>
<evidence type="ECO:0000256" key="1">
    <source>
        <dbReference type="SAM" id="MobiDB-lite"/>
    </source>
</evidence>
<dbReference type="EMBL" id="JBHTAX010000007">
    <property type="protein sequence ID" value="MFC7193196.1"/>
    <property type="molecule type" value="Genomic_DNA"/>
</dbReference>
<dbReference type="InterPro" id="IPR051162">
    <property type="entry name" value="T4SS_component"/>
</dbReference>
<evidence type="ECO:0000313" key="4">
    <source>
        <dbReference type="Proteomes" id="UP001596417"/>
    </source>
</evidence>
<dbReference type="PANTHER" id="PTHR30121">
    <property type="entry name" value="UNCHARACTERIZED PROTEIN YJGR-RELATED"/>
    <property type="match status" value="1"/>
</dbReference>
<dbReference type="CDD" id="cd01127">
    <property type="entry name" value="TrwB_TraG_TraD_VirD4"/>
    <property type="match status" value="1"/>
</dbReference>
<feature type="compositionally biased region" description="Low complexity" evidence="1">
    <location>
        <begin position="1287"/>
        <end position="1302"/>
    </location>
</feature>
<dbReference type="PANTHER" id="PTHR30121:SF6">
    <property type="entry name" value="SLR6007 PROTEIN"/>
    <property type="match status" value="1"/>
</dbReference>
<feature type="compositionally biased region" description="Low complexity" evidence="1">
    <location>
        <begin position="978"/>
        <end position="989"/>
    </location>
</feature>
<sequence length="1310" mass="146161">MNLFGGRETRTATERDPLDESSDTEYPTSWEQYQRDDREWPYDVIPKNPDEHEDAIQLIGLHEFAFEAEDGELYAGCYPRAMINNAAYGEQPLMLGTDTYNQPVGILHKERYRHMFAGGQTGTGKSTFGVNGCIQDAFEGNGFCFLDPGGDDSLDLIRLLPEYRLDDLIYMDVGSEYREYSVGLNYLDTLHEPGQPGYKRECEAIAKNLLPMLEADEYARMEGVASNVLRYLIKADYEDEDYNYTLIDLYYLLGTEEARQAYADQVNQDKLEFLKPYASKIADLPDKELEPLIRRLQTWVESDIVRPFIAQRDSDFSIAEAIANNRILVVRCNIDKKTRQMVTAAITTKIWSAVSARPSPTDRQMMELEGVETPDIGFQSQTSRENVDYDPFFLVADEFHAVVSEETNVGEMLAMARKKGLGLFILTQQLNQLPQEQRQHILGNCSTLVAFDPGHDTTEKQVLAEAFPDVDQEDLGLGRYSFWTTITDKNGDVSPPFVTDASPPYPPLRSVKKANAAINRSQHHFGSQRLTDKEILQQVPDAFSHMIASIAGGEGVDAEAGPTSDPHIAAIYEAAYRTQLHHDALGEAVPYEAVVNEWRSMTEEPLSDNKLANLFEQIPSGDLVRGKHKGEKVVRLTTEGIERAGLTQNTGSAENGGGFDHRLVLTKARAAYTVLGYDTWLPTQDSTEAADGMADLPIDPFETRDPVPHEQLVEDLREEYPAVYEHSETRHVAIEAETSTMEAPQQTLTNLRKAINTGRLCVFALKDETFNDDRDNQFDYWRERGEKIIYDTYRDGNQVKITYDQLICARKIDEDGNRTFYNHKKRRLMIEEGVYALRPNREERSQIRWQEDGEEIVLYDLSETDENGEPAEYARFDGPKAVANPTRSSVTAYSEYDEDKGVHVVRTADGGYEEYATKEELAANWQRIYLPFIPENEFNRMPTEDDFVFVVFPESANTDYDQPQLAARGETQPLLPSDATMPDVTTVVAPDDDDEDDENDKSEDAAPSVDAAEDSERSSAESDPTGGYDPDEVIETIVTGSELTDDDVAPVVAQVSDRIDGLTHDQAVATITMLLDVELGDEGANDESSSEAETDPDDSPSEAAATSDTDSAESTDDQSTEDDATESDERQVSPDTTEHPPTETDTTVESPETSPTDASASNTPTDESSPSEMDLEPTIVPIEEPIKDESVSEEAVANETVTAIPPITPSDEERQTETSTVDHPLIDPVAFTIADQTDVSRQHAREVTIQCLPKFETPTYPPVVHAVAKILDVEIQLESVPQKESDTGTGESETGDETTNTDFWGSRSVK</sequence>
<reference evidence="3 4" key="1">
    <citation type="journal article" date="2019" name="Int. J. Syst. Evol. Microbiol.">
        <title>The Global Catalogue of Microorganisms (GCM) 10K type strain sequencing project: providing services to taxonomists for standard genome sequencing and annotation.</title>
        <authorList>
            <consortium name="The Broad Institute Genomics Platform"/>
            <consortium name="The Broad Institute Genome Sequencing Center for Infectious Disease"/>
            <person name="Wu L."/>
            <person name="Ma J."/>
        </authorList>
    </citation>
    <scope>NUCLEOTIDE SEQUENCE [LARGE SCALE GENOMIC DNA]</scope>
    <source>
        <strain evidence="3 4">RDMS1</strain>
    </source>
</reference>
<dbReference type="Proteomes" id="UP001596417">
    <property type="component" value="Unassembled WGS sequence"/>
</dbReference>
<dbReference type="InterPro" id="IPR032689">
    <property type="entry name" value="TraG-D_C"/>
</dbReference>
<proteinExistence type="predicted"/>
<feature type="region of interest" description="Disordered" evidence="1">
    <location>
        <begin position="1079"/>
        <end position="1223"/>
    </location>
</feature>
<feature type="region of interest" description="Disordered" evidence="1">
    <location>
        <begin position="972"/>
        <end position="1032"/>
    </location>
</feature>
<feature type="domain" description="TraD/TraG TraM recognition site" evidence="2">
    <location>
        <begin position="391"/>
        <end position="461"/>
    </location>
</feature>
<evidence type="ECO:0000313" key="3">
    <source>
        <dbReference type="EMBL" id="MFC7193196.1"/>
    </source>
</evidence>
<keyword evidence="4" id="KW-1185">Reference proteome</keyword>
<feature type="region of interest" description="Disordered" evidence="1">
    <location>
        <begin position="1"/>
        <end position="33"/>
    </location>
</feature>
<protein>
    <submittedName>
        <fullName evidence="3">TraM recognition domain-containing protein</fullName>
    </submittedName>
</protein>
<dbReference type="SUPFAM" id="SSF52540">
    <property type="entry name" value="P-loop containing nucleoside triphosphate hydrolases"/>
    <property type="match status" value="1"/>
</dbReference>
<feature type="compositionally biased region" description="Acidic residues" evidence="1">
    <location>
        <begin position="1110"/>
        <end position="1126"/>
    </location>
</feature>
<comment type="caution">
    <text evidence="3">The sequence shown here is derived from an EMBL/GenBank/DDBJ whole genome shotgun (WGS) entry which is preliminary data.</text>
</comment>
<name>A0ABD5YXZ5_9EURY</name>